<reference evidence="2" key="2">
    <citation type="journal article" date="2018" name="Curr. Microbiol.">
        <title>Infection Function of Adhesin-Like Protein ALP609 from Spiroplasma melliferum CH-1.</title>
        <authorList>
            <person name="Zha G.D."/>
            <person name="Yang D.H."/>
            <person name="Wang J.J."/>
            <person name="Yang B."/>
            <person name="Yu H.S."/>
        </authorList>
    </citation>
    <scope>NUCLEOTIDE SEQUENCE</scope>
    <source>
        <strain evidence="2">CH-1</strain>
    </source>
</reference>
<protein>
    <submittedName>
        <fullName evidence="2">Alp606</fullName>
    </submittedName>
</protein>
<dbReference type="RefSeq" id="WP_257986861.1">
    <property type="nucleotide sequence ID" value="NZ_PHSJ01000038.1"/>
</dbReference>
<feature type="chain" id="PRO_5014927650" evidence="1">
    <location>
        <begin position="24"/>
        <end position="295"/>
    </location>
</feature>
<dbReference type="AlphaFoldDB" id="A0A2L0ARU0"/>
<dbReference type="Pfam" id="PF12461">
    <property type="entry name" value="DUF3688"/>
    <property type="match status" value="1"/>
</dbReference>
<feature type="signal peptide" evidence="1">
    <location>
        <begin position="1"/>
        <end position="23"/>
    </location>
</feature>
<accession>A0A2L0ARU0</accession>
<sequence length="295" mass="33836">MKKLLSILTISTLTASIPAPLLANTPLTRNKRDVEANSKDVTNGFDIRIKGIEYKNWEKLEAVTKPFSKIDDKWYIAIWHGKDSNNWQIKSFQNINYSDRRKVLDSQGNYELALTRVGTIKHYWQPRSIRDIISWNKDNGTYFKSVYRWNGVNKPITPKIDNNGNIINWNIDKTKFQQGILFALVENNKTATWSNAGMRLTVDGETNININNSNVEEVYWDGAKQNMLGGKVNINVKPETSEKTHKLVIKYDINGTKYTSEDIDVVMAAKIEPTTIVEQQKVISLIITIKLSRQK</sequence>
<evidence type="ECO:0000313" key="2">
    <source>
        <dbReference type="EMBL" id="AUW64500.1"/>
    </source>
</evidence>
<dbReference type="EMBL" id="MG708359">
    <property type="protein sequence ID" value="AUW64500.1"/>
    <property type="molecule type" value="Genomic_DNA"/>
</dbReference>
<reference evidence="2" key="1">
    <citation type="submission" date="2017-12" db="EMBL/GenBank/DDBJ databases">
        <authorList>
            <person name="Hurst M.R.H."/>
        </authorList>
    </citation>
    <scope>NUCLEOTIDE SEQUENCE</scope>
    <source>
        <strain evidence="2">CH-1</strain>
    </source>
</reference>
<organism evidence="2">
    <name type="scientific">Spiroplasma melliferum</name>
    <dbReference type="NCBI Taxonomy" id="2134"/>
    <lineage>
        <taxon>Bacteria</taxon>
        <taxon>Bacillati</taxon>
        <taxon>Mycoplasmatota</taxon>
        <taxon>Mollicutes</taxon>
        <taxon>Entomoplasmatales</taxon>
        <taxon>Spiroplasmataceae</taxon>
        <taxon>Spiroplasma</taxon>
    </lineage>
</organism>
<proteinExistence type="predicted"/>
<gene>
    <name evidence="2" type="primary">alp606</name>
</gene>
<evidence type="ECO:0000256" key="1">
    <source>
        <dbReference type="SAM" id="SignalP"/>
    </source>
</evidence>
<name>A0A2L0ARU0_SPIME</name>
<keyword evidence="1" id="KW-0732">Signal</keyword>
<dbReference type="InterPro" id="IPR022160">
    <property type="entry name" value="Phage_1-C74_Orf1"/>
</dbReference>